<protein>
    <recommendedName>
        <fullName evidence="4">ABC transporter domain-containing protein</fullName>
    </recommendedName>
</protein>
<gene>
    <name evidence="5" type="ORF">S01H4_23487</name>
</gene>
<dbReference type="Gene3D" id="3.40.50.300">
    <property type="entry name" value="P-loop containing nucleotide triphosphate hydrolases"/>
    <property type="match status" value="1"/>
</dbReference>
<comment type="caution">
    <text evidence="5">The sequence shown here is derived from an EMBL/GenBank/DDBJ whole genome shotgun (WGS) entry which is preliminary data.</text>
</comment>
<feature type="domain" description="ABC transporter" evidence="4">
    <location>
        <begin position="9"/>
        <end position="218"/>
    </location>
</feature>
<keyword evidence="1" id="KW-0813">Transport</keyword>
<proteinExistence type="predicted"/>
<dbReference type="GO" id="GO:0055085">
    <property type="term" value="P:transmembrane transport"/>
    <property type="evidence" value="ECO:0007669"/>
    <property type="project" value="UniProtKB-ARBA"/>
</dbReference>
<sequence>MIRSENKIIVVKNLKKYFPLSRGFIASLFNRGEIKVVHAVDGLSLEIAEGETIGLAGESGCGKTTTAKVMVRLYEPSGGEVLFNNENIAHLKGSALKGFRSKAQMIFQDPYESLNPRYTVGMTVEEPLIIHGYRGSDLRQERVYEALHIAGLRPVDEFIERYPHEMSGGQRQRVAIARALVLKPKFIVADEPVSMLDVSIRAGVLNLLRQLTIDMGLA</sequence>
<dbReference type="EMBL" id="BART01010905">
    <property type="protein sequence ID" value="GAG78348.1"/>
    <property type="molecule type" value="Genomic_DNA"/>
</dbReference>
<name>X1B258_9ZZZZ</name>
<evidence type="ECO:0000259" key="4">
    <source>
        <dbReference type="PROSITE" id="PS50893"/>
    </source>
</evidence>
<keyword evidence="2" id="KW-0547">Nucleotide-binding</keyword>
<dbReference type="InterPro" id="IPR003593">
    <property type="entry name" value="AAA+_ATPase"/>
</dbReference>
<organism evidence="5">
    <name type="scientific">marine sediment metagenome</name>
    <dbReference type="NCBI Taxonomy" id="412755"/>
    <lineage>
        <taxon>unclassified sequences</taxon>
        <taxon>metagenomes</taxon>
        <taxon>ecological metagenomes</taxon>
    </lineage>
</organism>
<dbReference type="SUPFAM" id="SSF52540">
    <property type="entry name" value="P-loop containing nucleoside triphosphate hydrolases"/>
    <property type="match status" value="1"/>
</dbReference>
<dbReference type="PROSITE" id="PS00211">
    <property type="entry name" value="ABC_TRANSPORTER_1"/>
    <property type="match status" value="1"/>
</dbReference>
<dbReference type="InterPro" id="IPR027417">
    <property type="entry name" value="P-loop_NTPase"/>
</dbReference>
<dbReference type="CDD" id="cd03257">
    <property type="entry name" value="ABC_NikE_OppD_transporters"/>
    <property type="match status" value="1"/>
</dbReference>
<evidence type="ECO:0000256" key="1">
    <source>
        <dbReference type="ARBA" id="ARBA00022448"/>
    </source>
</evidence>
<dbReference type="GO" id="GO:0016887">
    <property type="term" value="F:ATP hydrolysis activity"/>
    <property type="evidence" value="ECO:0007669"/>
    <property type="project" value="InterPro"/>
</dbReference>
<keyword evidence="3" id="KW-0067">ATP-binding</keyword>
<feature type="non-terminal residue" evidence="5">
    <location>
        <position position="218"/>
    </location>
</feature>
<dbReference type="AlphaFoldDB" id="X1B258"/>
<dbReference type="InterPro" id="IPR050319">
    <property type="entry name" value="ABC_transp_ATP-bind"/>
</dbReference>
<accession>X1B258</accession>
<evidence type="ECO:0000313" key="5">
    <source>
        <dbReference type="EMBL" id="GAG78348.1"/>
    </source>
</evidence>
<evidence type="ECO:0000256" key="2">
    <source>
        <dbReference type="ARBA" id="ARBA00022741"/>
    </source>
</evidence>
<dbReference type="Pfam" id="PF00005">
    <property type="entry name" value="ABC_tran"/>
    <property type="match status" value="1"/>
</dbReference>
<reference evidence="5" key="1">
    <citation type="journal article" date="2014" name="Front. Microbiol.">
        <title>High frequency of phylogenetically diverse reductive dehalogenase-homologous genes in deep subseafloor sedimentary metagenomes.</title>
        <authorList>
            <person name="Kawai M."/>
            <person name="Futagami T."/>
            <person name="Toyoda A."/>
            <person name="Takaki Y."/>
            <person name="Nishi S."/>
            <person name="Hori S."/>
            <person name="Arai W."/>
            <person name="Tsubouchi T."/>
            <person name="Morono Y."/>
            <person name="Uchiyama I."/>
            <person name="Ito T."/>
            <person name="Fujiyama A."/>
            <person name="Inagaki F."/>
            <person name="Takami H."/>
        </authorList>
    </citation>
    <scope>NUCLEOTIDE SEQUENCE</scope>
    <source>
        <strain evidence="5">Expedition CK06-06</strain>
    </source>
</reference>
<dbReference type="GO" id="GO:0005524">
    <property type="term" value="F:ATP binding"/>
    <property type="evidence" value="ECO:0007669"/>
    <property type="project" value="UniProtKB-KW"/>
</dbReference>
<dbReference type="InterPro" id="IPR017871">
    <property type="entry name" value="ABC_transporter-like_CS"/>
</dbReference>
<dbReference type="PANTHER" id="PTHR43776">
    <property type="entry name" value="TRANSPORT ATP-BINDING PROTEIN"/>
    <property type="match status" value="1"/>
</dbReference>
<dbReference type="SMART" id="SM00382">
    <property type="entry name" value="AAA"/>
    <property type="match status" value="1"/>
</dbReference>
<dbReference type="InterPro" id="IPR003439">
    <property type="entry name" value="ABC_transporter-like_ATP-bd"/>
</dbReference>
<dbReference type="PROSITE" id="PS50893">
    <property type="entry name" value="ABC_TRANSPORTER_2"/>
    <property type="match status" value="1"/>
</dbReference>
<evidence type="ECO:0000256" key="3">
    <source>
        <dbReference type="ARBA" id="ARBA00022840"/>
    </source>
</evidence>